<evidence type="ECO:0000313" key="2">
    <source>
        <dbReference type="Proteomes" id="UP001258940"/>
    </source>
</evidence>
<dbReference type="Proteomes" id="UP001258940">
    <property type="component" value="Chromosome"/>
</dbReference>
<gene>
    <name evidence="1" type="ORF">QR297_12120</name>
</gene>
<organism evidence="1 2">
    <name type="scientific">Pseudomonas shirazica</name>
    <dbReference type="NCBI Taxonomy" id="1940636"/>
    <lineage>
        <taxon>Bacteria</taxon>
        <taxon>Pseudomonadati</taxon>
        <taxon>Pseudomonadota</taxon>
        <taxon>Gammaproteobacteria</taxon>
        <taxon>Pseudomonadales</taxon>
        <taxon>Pseudomonadaceae</taxon>
        <taxon>Pseudomonas</taxon>
    </lineage>
</organism>
<proteinExistence type="predicted"/>
<keyword evidence="2" id="KW-1185">Reference proteome</keyword>
<dbReference type="EMBL" id="CP127845">
    <property type="protein sequence ID" value="WMY87545.1"/>
    <property type="molecule type" value="Genomic_DNA"/>
</dbReference>
<sequence>MRAMPPPIFDFLALALPWGLSFDRYYPYPGVAEEEGWITDDGSAWGVVLCSPTDQAFGALVVRRRQDDSYTITCEQSGYETFATAKETVLLQMKEGQPLEPLPNGVSRRPKLFGSAGKKRSKLFMLLTTPSRHRAAWVLRHLYLCLPKPDAHFAQQFQGEHIHTRMWELLLFACFKEQGCFVSQNYPSPDFHLKRRSGLSAWVEAVTTNPPNEARYEHVNAPLARIPAEPQERCMGAAAVRFAKTLKSKIDRQYHRYEHVKDEPFAIAIADFQAAGSMRWTREALITYLYGVYATEQVVNGVAVAVGIPVDRLLGEQEIPAGLFRNPLNSGISAIIFSNACTIAKFSRVIATKTRDEAGFARTRIGQFFDRTPGALRAVPFSLNVNSDEYRNLWPQQYEPWSAELEIFHNPLAERPISREMLPEAQHWVEKEGEMIAQAFYETSILWSETLVEDLSTKRDPDEAGGHDPRV</sequence>
<accession>A0ABY9SYH5</accession>
<evidence type="ECO:0000313" key="1">
    <source>
        <dbReference type="EMBL" id="WMY87545.1"/>
    </source>
</evidence>
<name>A0ABY9SYH5_9PSED</name>
<dbReference type="RefSeq" id="WP_309673785.1">
    <property type="nucleotide sequence ID" value="NZ_CP127845.1"/>
</dbReference>
<reference evidence="1 2" key="1">
    <citation type="journal article" date="2023" name="J Bioinform Genom">
        <title>Complete genome sequence of the bacterium Pseudomonas shirazica hy376 from natural waters of algiers.</title>
        <authorList>
            <person name="Haffaressas Y."/>
            <person name="Seghouani N."/>
            <person name="Arzamasceva V.O."/>
            <person name="Tepeeva A.N."/>
            <person name="Vasilenko O.V."/>
        </authorList>
    </citation>
    <scope>NUCLEOTIDE SEQUENCE [LARGE SCALE GENOMIC DNA]</scope>
    <source>
        <strain evidence="1 2">HY376</strain>
    </source>
</reference>
<protein>
    <submittedName>
        <fullName evidence="1">Uncharacterized protein</fullName>
    </submittedName>
</protein>